<dbReference type="PROSITE" id="PS51384">
    <property type="entry name" value="FAD_FR"/>
    <property type="match status" value="1"/>
</dbReference>
<dbReference type="Gene3D" id="2.40.30.10">
    <property type="entry name" value="Translation factors"/>
    <property type="match status" value="1"/>
</dbReference>
<dbReference type="RefSeq" id="WP_100364914.1">
    <property type="nucleotide sequence ID" value="NZ_PGFF01000001.1"/>
</dbReference>
<dbReference type="OrthoDB" id="3291337at2"/>
<dbReference type="InterPro" id="IPR039261">
    <property type="entry name" value="FNR_nucleotide-bd"/>
</dbReference>
<protein>
    <submittedName>
        <fullName evidence="2">NADPH-dependent ferric siderophore reductase</fullName>
    </submittedName>
</protein>
<dbReference type="Proteomes" id="UP000228758">
    <property type="component" value="Unassembled WGS sequence"/>
</dbReference>
<name>A0A2M9CLK5_9MICO</name>
<dbReference type="InterPro" id="IPR017927">
    <property type="entry name" value="FAD-bd_FR_type"/>
</dbReference>
<dbReference type="Pfam" id="PF04954">
    <property type="entry name" value="SIP"/>
    <property type="match status" value="1"/>
</dbReference>
<keyword evidence="3" id="KW-1185">Reference proteome</keyword>
<accession>A0A2M9CLK5</accession>
<proteinExistence type="predicted"/>
<evidence type="ECO:0000259" key="1">
    <source>
        <dbReference type="PROSITE" id="PS51384"/>
    </source>
</evidence>
<dbReference type="Gene3D" id="3.40.50.80">
    <property type="entry name" value="Nucleotide-binding domain of ferredoxin-NADP reductase (FNR) module"/>
    <property type="match status" value="1"/>
</dbReference>
<dbReference type="InterPro" id="IPR007037">
    <property type="entry name" value="SIP_rossman_dom"/>
</dbReference>
<gene>
    <name evidence="2" type="ORF">CLV46_2336</name>
</gene>
<dbReference type="InterPro" id="IPR017938">
    <property type="entry name" value="Riboflavin_synthase-like_b-brl"/>
</dbReference>
<dbReference type="Pfam" id="PF08021">
    <property type="entry name" value="FAD_binding_9"/>
    <property type="match status" value="1"/>
</dbReference>
<feature type="domain" description="FAD-binding FR-type" evidence="1">
    <location>
        <begin position="16"/>
        <end position="148"/>
    </location>
</feature>
<dbReference type="SUPFAM" id="SSF63380">
    <property type="entry name" value="Riboflavin synthase domain-like"/>
    <property type="match status" value="1"/>
</dbReference>
<reference evidence="2 3" key="1">
    <citation type="submission" date="2017-11" db="EMBL/GenBank/DDBJ databases">
        <title>Genomic Encyclopedia of Archaeal and Bacterial Type Strains, Phase II (KMG-II): From Individual Species to Whole Genera.</title>
        <authorList>
            <person name="Goeker M."/>
        </authorList>
    </citation>
    <scope>NUCLEOTIDE SEQUENCE [LARGE SCALE GENOMIC DNA]</scope>
    <source>
        <strain evidence="2 3">DSM 27393</strain>
    </source>
</reference>
<organism evidence="2 3">
    <name type="scientific">Diaminobutyricimonas aerilata</name>
    <dbReference type="NCBI Taxonomy" id="1162967"/>
    <lineage>
        <taxon>Bacteria</taxon>
        <taxon>Bacillati</taxon>
        <taxon>Actinomycetota</taxon>
        <taxon>Actinomycetes</taxon>
        <taxon>Micrococcales</taxon>
        <taxon>Microbacteriaceae</taxon>
        <taxon>Diaminobutyricimonas</taxon>
    </lineage>
</organism>
<dbReference type="PANTHER" id="PTHR30157:SF0">
    <property type="entry name" value="NADPH-DEPENDENT FERRIC-CHELATE REDUCTASE"/>
    <property type="match status" value="1"/>
</dbReference>
<dbReference type="AlphaFoldDB" id="A0A2M9CLK5"/>
<evidence type="ECO:0000313" key="2">
    <source>
        <dbReference type="EMBL" id="PJJ72760.1"/>
    </source>
</evidence>
<dbReference type="InterPro" id="IPR039374">
    <property type="entry name" value="SIP_fam"/>
</dbReference>
<comment type="caution">
    <text evidence="2">The sequence shown here is derived from an EMBL/GenBank/DDBJ whole genome shotgun (WGS) entry which is preliminary data.</text>
</comment>
<sequence>MSLPTTPITLPTRVEYAVLAAEVAAVTPVGRHLVRVTFRGDELRSVHAAGFDQRIKIAVPHPVTGSRHIPRATDWFAAWRAMPEQERCVLRTYTIRAARPEVGELDVDFVVHGDEGPATRWVRRARVGEIIHLVAPEAIGPVAADAPAPGVEWNPGDAARVLLAGDESAAPAICSILESLPRKARGRAFIEVPSEADVQPVAAPGGVTVTWLARESRPELEHGVALDRAVRAYVSEMVVTDDGGEGLDEIDVDADALWEVPAATPSRELYAWLAGEAGCIAGLRRHLVREVGLHRSDVAFMGYWRRGRSELG</sequence>
<dbReference type="GO" id="GO:0016491">
    <property type="term" value="F:oxidoreductase activity"/>
    <property type="evidence" value="ECO:0007669"/>
    <property type="project" value="InterPro"/>
</dbReference>
<evidence type="ECO:0000313" key="3">
    <source>
        <dbReference type="Proteomes" id="UP000228758"/>
    </source>
</evidence>
<dbReference type="CDD" id="cd06193">
    <property type="entry name" value="siderophore_interacting"/>
    <property type="match status" value="1"/>
</dbReference>
<dbReference type="EMBL" id="PGFF01000001">
    <property type="protein sequence ID" value="PJJ72760.1"/>
    <property type="molecule type" value="Genomic_DNA"/>
</dbReference>
<dbReference type="InterPro" id="IPR013113">
    <property type="entry name" value="SIP_FAD-bd"/>
</dbReference>
<dbReference type="PANTHER" id="PTHR30157">
    <property type="entry name" value="FERRIC REDUCTASE, NADPH-DEPENDENT"/>
    <property type="match status" value="1"/>
</dbReference>